<proteinExistence type="predicted"/>
<dbReference type="Gene3D" id="3.30.70.100">
    <property type="match status" value="1"/>
</dbReference>
<accession>A0A1H8ZR43</accession>
<dbReference type="PROSITE" id="PS50846">
    <property type="entry name" value="HMA_2"/>
    <property type="match status" value="1"/>
</dbReference>
<feature type="domain" description="HMA" evidence="1">
    <location>
        <begin position="1"/>
        <end position="67"/>
    </location>
</feature>
<dbReference type="STRING" id="1299341.SAMN05444005_101848"/>
<reference evidence="2 3" key="1">
    <citation type="submission" date="2016-10" db="EMBL/GenBank/DDBJ databases">
        <authorList>
            <person name="de Groot N.N."/>
        </authorList>
    </citation>
    <scope>NUCLEOTIDE SEQUENCE [LARGE SCALE GENOMIC DNA]</scope>
    <source>
        <strain evidence="2 3">DSM 27078</strain>
    </source>
</reference>
<organism evidence="2 3">
    <name type="scientific">Flavobacterium urocaniciphilum</name>
    <dbReference type="NCBI Taxonomy" id="1299341"/>
    <lineage>
        <taxon>Bacteria</taxon>
        <taxon>Pseudomonadati</taxon>
        <taxon>Bacteroidota</taxon>
        <taxon>Flavobacteriia</taxon>
        <taxon>Flavobacteriales</taxon>
        <taxon>Flavobacteriaceae</taxon>
        <taxon>Flavobacterium</taxon>
    </lineage>
</organism>
<evidence type="ECO:0000313" key="3">
    <source>
        <dbReference type="Proteomes" id="UP000198648"/>
    </source>
</evidence>
<keyword evidence="3" id="KW-1185">Reference proteome</keyword>
<dbReference type="SUPFAM" id="SSF55008">
    <property type="entry name" value="HMA, heavy metal-associated domain"/>
    <property type="match status" value="1"/>
</dbReference>
<dbReference type="InterPro" id="IPR006121">
    <property type="entry name" value="HMA_dom"/>
</dbReference>
<dbReference type="InterPro" id="IPR036163">
    <property type="entry name" value="HMA_dom_sf"/>
</dbReference>
<dbReference type="Proteomes" id="UP000198648">
    <property type="component" value="Unassembled WGS sequence"/>
</dbReference>
<dbReference type="AlphaFoldDB" id="A0A1H8ZR43"/>
<dbReference type="GO" id="GO:0046872">
    <property type="term" value="F:metal ion binding"/>
    <property type="evidence" value="ECO:0007669"/>
    <property type="project" value="InterPro"/>
</dbReference>
<name>A0A1H8ZR43_9FLAO</name>
<gene>
    <name evidence="2" type="ORF">SAMN05444005_101848</name>
</gene>
<evidence type="ECO:0000313" key="2">
    <source>
        <dbReference type="EMBL" id="SEP66845.1"/>
    </source>
</evidence>
<sequence length="70" mass="8013">MKTKQYKTNINCLGCVEKVTPILNPLVGENNWEVNIRDKNKILTVTNENLNEPTLIEQIKKAGFNIETIK</sequence>
<dbReference type="RefSeq" id="WP_091465509.1">
    <property type="nucleotide sequence ID" value="NZ_FOEI01000001.1"/>
</dbReference>
<dbReference type="EMBL" id="FOEI01000001">
    <property type="protein sequence ID" value="SEP66845.1"/>
    <property type="molecule type" value="Genomic_DNA"/>
</dbReference>
<dbReference type="OrthoDB" id="677920at2"/>
<protein>
    <submittedName>
        <fullName evidence="2">Copper chaperone CopZ</fullName>
    </submittedName>
</protein>
<evidence type="ECO:0000259" key="1">
    <source>
        <dbReference type="PROSITE" id="PS50846"/>
    </source>
</evidence>